<dbReference type="AlphaFoldDB" id="A0A1F7X9J5"/>
<dbReference type="Pfam" id="PF04203">
    <property type="entry name" value="Sortase"/>
    <property type="match status" value="1"/>
</dbReference>
<keyword evidence="2" id="KW-0472">Membrane</keyword>
<dbReference type="SUPFAM" id="SSF63817">
    <property type="entry name" value="Sortase"/>
    <property type="match status" value="1"/>
</dbReference>
<accession>A0A1F7X9J5</accession>
<comment type="caution">
    <text evidence="3">The sequence shown here is derived from an EMBL/GenBank/DDBJ whole genome shotgun (WGS) entry which is preliminary data.</text>
</comment>
<feature type="transmembrane region" description="Helical" evidence="2">
    <location>
        <begin position="12"/>
        <end position="33"/>
    </location>
</feature>
<reference evidence="3 4" key="1">
    <citation type="journal article" date="2016" name="Nat. Commun.">
        <title>Thousands of microbial genomes shed light on interconnected biogeochemical processes in an aquifer system.</title>
        <authorList>
            <person name="Anantharaman K."/>
            <person name="Brown C.T."/>
            <person name="Hug L.A."/>
            <person name="Sharon I."/>
            <person name="Castelle C.J."/>
            <person name="Probst A.J."/>
            <person name="Thomas B.C."/>
            <person name="Singh A."/>
            <person name="Wilkins M.J."/>
            <person name="Karaoz U."/>
            <person name="Brodie E.L."/>
            <person name="Williams K.H."/>
            <person name="Hubbard S.S."/>
            <person name="Banfield J.F."/>
        </authorList>
    </citation>
    <scope>NUCLEOTIDE SEQUENCE [LARGE SCALE GENOMIC DNA]</scope>
</reference>
<evidence type="ECO:0000313" key="3">
    <source>
        <dbReference type="EMBL" id="OGM11623.1"/>
    </source>
</evidence>
<dbReference type="NCBIfam" id="TIGR01076">
    <property type="entry name" value="sortase_fam"/>
    <property type="match status" value="1"/>
</dbReference>
<keyword evidence="1" id="KW-0378">Hydrolase</keyword>
<evidence type="ECO:0000256" key="2">
    <source>
        <dbReference type="SAM" id="Phobius"/>
    </source>
</evidence>
<proteinExistence type="predicted"/>
<keyword evidence="2" id="KW-1133">Transmembrane helix</keyword>
<dbReference type="Proteomes" id="UP000177053">
    <property type="component" value="Unassembled WGS sequence"/>
</dbReference>
<evidence type="ECO:0008006" key="5">
    <source>
        <dbReference type="Google" id="ProtNLM"/>
    </source>
</evidence>
<name>A0A1F7X9J5_9BACT</name>
<dbReference type="InterPro" id="IPR023365">
    <property type="entry name" value="Sortase_dom-sf"/>
</dbReference>
<dbReference type="EMBL" id="MGFS01000015">
    <property type="protein sequence ID" value="OGM11623.1"/>
    <property type="molecule type" value="Genomic_DNA"/>
</dbReference>
<gene>
    <name evidence="3" type="ORF">A2Z22_02390</name>
</gene>
<keyword evidence="2" id="KW-0812">Transmembrane</keyword>
<organism evidence="3 4">
    <name type="scientific">Candidatus Woesebacteria bacterium RBG_16_34_12</name>
    <dbReference type="NCBI Taxonomy" id="1802480"/>
    <lineage>
        <taxon>Bacteria</taxon>
        <taxon>Candidatus Woeseibacteriota</taxon>
    </lineage>
</organism>
<evidence type="ECO:0000313" key="4">
    <source>
        <dbReference type="Proteomes" id="UP000177053"/>
    </source>
</evidence>
<dbReference type="Gene3D" id="2.40.260.10">
    <property type="entry name" value="Sortase"/>
    <property type="match status" value="1"/>
</dbReference>
<dbReference type="GO" id="GO:0016787">
    <property type="term" value="F:hydrolase activity"/>
    <property type="evidence" value="ECO:0007669"/>
    <property type="project" value="UniProtKB-KW"/>
</dbReference>
<sequence length="220" mass="24609">MRNNVVRFTSLALLTFGIVLLAIVFLPIVIYQLNANHKYPKLISPLAKEENNDLVFDQIDYTKASNWFIGGLKSDEFKLSDSNNYLISIPKLKIKDAIVTIGGEDLKKNLIHYPGTALPGKNGNSVIFGHSILPIFYDPTSYLAIFSKLSDLEKGDEVIINYDAITYTYLIETMFEVNPTDIQILEQENSSSNLSLVTCTPPGDPRKPKRLIVRAKISPS</sequence>
<dbReference type="InterPro" id="IPR005754">
    <property type="entry name" value="Sortase"/>
</dbReference>
<protein>
    <recommendedName>
        <fullName evidence="5">Sortase</fullName>
    </recommendedName>
</protein>
<evidence type="ECO:0000256" key="1">
    <source>
        <dbReference type="ARBA" id="ARBA00022801"/>
    </source>
</evidence>